<evidence type="ECO:0000313" key="1">
    <source>
        <dbReference type="EMBL" id="KAF7092675.1"/>
    </source>
</evidence>
<dbReference type="AlphaFoldDB" id="A0A9R1LPH8"/>
<protein>
    <submittedName>
        <fullName evidence="1">Uncharacterized protein</fullName>
    </submittedName>
</protein>
<name>A0A9R1LPH8_WHEAT</name>
<dbReference type="EMBL" id="CM022229">
    <property type="protein sequence ID" value="KAF7092675.1"/>
    <property type="molecule type" value="Genomic_DNA"/>
</dbReference>
<reference evidence="1" key="2">
    <citation type="submission" date="2020-03" db="EMBL/GenBank/DDBJ databases">
        <title>The second near-complete assembly of the hexaploid bread wheat (Triticum aestivum) genome.</title>
        <authorList>
            <person name="Zimin A.V."/>
            <person name="Puiu D."/>
            <person name="Shumante A."/>
            <person name="Alonge M."/>
            <person name="Salzberg S.L."/>
        </authorList>
    </citation>
    <scope>NUCLEOTIDE SEQUENCE</scope>
    <source>
        <tissue evidence="1">Leaf</tissue>
    </source>
</reference>
<sequence length="72" mass="7851">MGERVCASDLVRVYKGERRSGVQPLPRRGQIKLRIAHIVASALQDYVATTCSGSQVNVSDSVHVRICCKPSP</sequence>
<gene>
    <name evidence="1" type="ORF">CFC21_095134</name>
</gene>
<accession>A0A9R1LPH8</accession>
<proteinExistence type="predicted"/>
<feature type="non-terminal residue" evidence="1">
    <location>
        <position position="72"/>
    </location>
</feature>
<dbReference type="Proteomes" id="UP000815260">
    <property type="component" value="Chromosome 7A"/>
</dbReference>
<organism evidence="1">
    <name type="scientific">Triticum aestivum</name>
    <name type="common">Wheat</name>
    <dbReference type="NCBI Taxonomy" id="4565"/>
    <lineage>
        <taxon>Eukaryota</taxon>
        <taxon>Viridiplantae</taxon>
        <taxon>Streptophyta</taxon>
        <taxon>Embryophyta</taxon>
        <taxon>Tracheophyta</taxon>
        <taxon>Spermatophyta</taxon>
        <taxon>Magnoliopsida</taxon>
        <taxon>Liliopsida</taxon>
        <taxon>Poales</taxon>
        <taxon>Poaceae</taxon>
        <taxon>BOP clade</taxon>
        <taxon>Pooideae</taxon>
        <taxon>Triticodae</taxon>
        <taxon>Triticeae</taxon>
        <taxon>Triticinae</taxon>
        <taxon>Triticum</taxon>
    </lineage>
</organism>
<comment type="caution">
    <text evidence="1">The sequence shown here is derived from an EMBL/GenBank/DDBJ whole genome shotgun (WGS) entry which is preliminary data.</text>
</comment>
<reference evidence="1" key="1">
    <citation type="journal article" date="2017" name="Gigascience">
        <title>The first near-complete assembly of the hexaploid bread wheat genome, Triticum aestivum.</title>
        <authorList>
            <person name="Zimin A.V."/>
            <person name="Puiu D."/>
            <person name="Hall R."/>
            <person name="Kingan S."/>
            <person name="Clavijo B.J."/>
            <person name="Salzberg S.L."/>
        </authorList>
    </citation>
    <scope>NUCLEOTIDE SEQUENCE</scope>
    <source>
        <tissue evidence="1">Leaf</tissue>
    </source>
</reference>